<keyword evidence="9" id="KW-0378">Hydrolase</keyword>
<feature type="chain" id="PRO_5003074637" evidence="19">
    <location>
        <begin position="26"/>
        <end position="682"/>
    </location>
</feature>
<dbReference type="GO" id="GO:0008360">
    <property type="term" value="P:regulation of cell shape"/>
    <property type="evidence" value="ECO:0007669"/>
    <property type="project" value="UniProtKB-KW"/>
</dbReference>
<dbReference type="eggNOG" id="COG0744">
    <property type="taxonomic scope" value="Bacteria"/>
</dbReference>
<dbReference type="InterPro" id="IPR036950">
    <property type="entry name" value="PBP_transglycosylase"/>
</dbReference>
<dbReference type="GO" id="GO:0009252">
    <property type="term" value="P:peptidoglycan biosynthetic process"/>
    <property type="evidence" value="ECO:0007669"/>
    <property type="project" value="UniProtKB-KW"/>
</dbReference>
<protein>
    <submittedName>
        <fullName evidence="22">Multimodular transpeptidase-transglycosylase</fullName>
    </submittedName>
</protein>
<keyword evidence="6" id="KW-0328">Glycosyltransferase</keyword>
<evidence type="ECO:0000256" key="17">
    <source>
        <dbReference type="ARBA" id="ARBA00049902"/>
    </source>
</evidence>
<comment type="similarity">
    <text evidence="2">In the C-terminal section; belongs to the transpeptidase family.</text>
</comment>
<dbReference type="NCBIfam" id="TIGR02074">
    <property type="entry name" value="PBP_1a_fam"/>
    <property type="match status" value="1"/>
</dbReference>
<evidence type="ECO:0000256" key="4">
    <source>
        <dbReference type="ARBA" id="ARBA00022645"/>
    </source>
</evidence>
<organism evidence="22 23">
    <name type="scientific">Methylomirabilis oxygeniifera</name>
    <dbReference type="NCBI Taxonomy" id="671143"/>
    <lineage>
        <taxon>Bacteria</taxon>
        <taxon>Candidatus Methylomirabilota</taxon>
        <taxon>Candidatus Methylomirabilia</taxon>
        <taxon>Candidatus Methylomirabilales</taxon>
        <taxon>Candidatus Methylomirabilaceae</taxon>
        <taxon>Candidatus Methylomirabilis</taxon>
    </lineage>
</organism>
<gene>
    <name evidence="22" type="ORF">DAMO_0638</name>
</gene>
<dbReference type="GO" id="GO:0071555">
    <property type="term" value="P:cell wall organization"/>
    <property type="evidence" value="ECO:0007669"/>
    <property type="project" value="UniProtKB-KW"/>
</dbReference>
<evidence type="ECO:0000256" key="7">
    <source>
        <dbReference type="ARBA" id="ARBA00022679"/>
    </source>
</evidence>
<dbReference type="InterPro" id="IPR050396">
    <property type="entry name" value="Glycosyltr_51/Transpeptidase"/>
</dbReference>
<keyword evidence="7" id="KW-0808">Transferase</keyword>
<feature type="signal peptide" evidence="19">
    <location>
        <begin position="1"/>
        <end position="25"/>
    </location>
</feature>
<reference evidence="22 23" key="1">
    <citation type="journal article" date="2010" name="Nature">
        <title>Nitrite-driven anaerobic methane oxidation by oxygenic bacteria.</title>
        <authorList>
            <person name="Ettwig K.F."/>
            <person name="Butler M.K."/>
            <person name="Le Paslier D."/>
            <person name="Pelletier E."/>
            <person name="Mangenot S."/>
            <person name="Kuypers M.M.M."/>
            <person name="Schreiber F."/>
            <person name="Dutilh B.E."/>
            <person name="Zedelius J."/>
            <person name="de Beer D."/>
            <person name="Gloerich J."/>
            <person name="Wessels H.J.C.T."/>
            <person name="van Allen T."/>
            <person name="Luesken F."/>
            <person name="Wu M."/>
            <person name="van de Pas-Schoonen K.T."/>
            <person name="Op den Camp H.J.M."/>
            <person name="Janssen-Megens E.M."/>
            <person name="Francoijs K-J."/>
            <person name="Stunnenberg H."/>
            <person name="Weissenbach J."/>
            <person name="Jetten M.S.M."/>
            <person name="Strous M."/>
        </authorList>
    </citation>
    <scope>NUCLEOTIDE SEQUENCE [LARGE SCALE GENOMIC DNA]</scope>
</reference>
<evidence type="ECO:0000313" key="23">
    <source>
        <dbReference type="Proteomes" id="UP000006898"/>
    </source>
</evidence>
<keyword evidence="10" id="KW-0133">Cell shape</keyword>
<keyword evidence="11" id="KW-0573">Peptidoglycan synthesis</keyword>
<evidence type="ECO:0000256" key="18">
    <source>
        <dbReference type="SAM" id="MobiDB-lite"/>
    </source>
</evidence>
<dbReference type="KEGG" id="mox:DAMO_0638"/>
<dbReference type="GO" id="GO:0008658">
    <property type="term" value="F:penicillin binding"/>
    <property type="evidence" value="ECO:0007669"/>
    <property type="project" value="InterPro"/>
</dbReference>
<dbReference type="EMBL" id="FP565575">
    <property type="protein sequence ID" value="CBE67711.1"/>
    <property type="molecule type" value="Genomic_DNA"/>
</dbReference>
<evidence type="ECO:0000256" key="2">
    <source>
        <dbReference type="ARBA" id="ARBA00007090"/>
    </source>
</evidence>
<feature type="region of interest" description="Disordered" evidence="18">
    <location>
        <begin position="653"/>
        <end position="682"/>
    </location>
</feature>
<dbReference type="FunFam" id="1.10.3810.10:FF:000001">
    <property type="entry name" value="Penicillin-binding protein 1A"/>
    <property type="match status" value="1"/>
</dbReference>
<dbReference type="InterPro" id="IPR001264">
    <property type="entry name" value="Glyco_trans_51"/>
</dbReference>
<evidence type="ECO:0000256" key="10">
    <source>
        <dbReference type="ARBA" id="ARBA00022960"/>
    </source>
</evidence>
<evidence type="ECO:0000256" key="11">
    <source>
        <dbReference type="ARBA" id="ARBA00022984"/>
    </source>
</evidence>
<dbReference type="Pfam" id="PF00912">
    <property type="entry name" value="Transgly"/>
    <property type="match status" value="1"/>
</dbReference>
<keyword evidence="4" id="KW-0121">Carboxypeptidase</keyword>
<evidence type="ECO:0000256" key="5">
    <source>
        <dbReference type="ARBA" id="ARBA00022670"/>
    </source>
</evidence>
<feature type="domain" description="Penicillin-binding protein transpeptidase" evidence="20">
    <location>
        <begin position="330"/>
        <end position="598"/>
    </location>
</feature>
<evidence type="ECO:0000256" key="16">
    <source>
        <dbReference type="ARBA" id="ARBA00034000"/>
    </source>
</evidence>
<dbReference type="PANTHER" id="PTHR32282:SF27">
    <property type="entry name" value="PENICILLIN-BINDING PROTEIN 1A"/>
    <property type="match status" value="1"/>
</dbReference>
<evidence type="ECO:0000256" key="14">
    <source>
        <dbReference type="ARBA" id="ARBA00023268"/>
    </source>
</evidence>
<dbReference type="Pfam" id="PF00905">
    <property type="entry name" value="Transpeptidase"/>
    <property type="match status" value="1"/>
</dbReference>
<keyword evidence="13" id="KW-0472">Membrane</keyword>
<dbReference type="GO" id="GO:0006508">
    <property type="term" value="P:proteolysis"/>
    <property type="evidence" value="ECO:0007669"/>
    <property type="project" value="UniProtKB-KW"/>
</dbReference>
<evidence type="ECO:0000256" key="19">
    <source>
        <dbReference type="SAM" id="SignalP"/>
    </source>
</evidence>
<evidence type="ECO:0000256" key="8">
    <source>
        <dbReference type="ARBA" id="ARBA00022692"/>
    </source>
</evidence>
<dbReference type="Proteomes" id="UP000006898">
    <property type="component" value="Chromosome"/>
</dbReference>
<evidence type="ECO:0000256" key="1">
    <source>
        <dbReference type="ARBA" id="ARBA00004370"/>
    </source>
</evidence>
<dbReference type="InterPro" id="IPR012338">
    <property type="entry name" value="Beta-lactam/transpept-like"/>
</dbReference>
<evidence type="ECO:0000259" key="20">
    <source>
        <dbReference type="Pfam" id="PF00905"/>
    </source>
</evidence>
<keyword evidence="5" id="KW-0645">Protease</keyword>
<evidence type="ECO:0000256" key="13">
    <source>
        <dbReference type="ARBA" id="ARBA00023136"/>
    </source>
</evidence>
<dbReference type="PATRIC" id="fig|671143.5.peg.555"/>
<keyword evidence="15" id="KW-0961">Cell wall biogenesis/degradation</keyword>
<evidence type="ECO:0000256" key="12">
    <source>
        <dbReference type="ARBA" id="ARBA00022989"/>
    </source>
</evidence>
<dbReference type="STRING" id="671143.DAMO_0638"/>
<dbReference type="CAZy" id="GT51">
    <property type="family name" value="Glycosyltransferase Family 51"/>
</dbReference>
<evidence type="ECO:0000256" key="3">
    <source>
        <dbReference type="ARBA" id="ARBA00007739"/>
    </source>
</evidence>
<keyword evidence="12" id="KW-1133">Transmembrane helix</keyword>
<name>D5MKR4_METO1</name>
<dbReference type="GO" id="GO:0030288">
    <property type="term" value="C:outer membrane-bounded periplasmic space"/>
    <property type="evidence" value="ECO:0007669"/>
    <property type="project" value="TreeGrafter"/>
</dbReference>
<dbReference type="Gene3D" id="1.10.3810.10">
    <property type="entry name" value="Biosynthetic peptidoglycan transglycosylase-like"/>
    <property type="match status" value="1"/>
</dbReference>
<evidence type="ECO:0000256" key="9">
    <source>
        <dbReference type="ARBA" id="ARBA00022801"/>
    </source>
</evidence>
<dbReference type="GO" id="GO:0008955">
    <property type="term" value="F:peptidoglycan glycosyltransferase activity"/>
    <property type="evidence" value="ECO:0007669"/>
    <property type="project" value="UniProtKB-EC"/>
</dbReference>
<dbReference type="PANTHER" id="PTHR32282">
    <property type="entry name" value="BINDING PROTEIN TRANSPEPTIDASE, PUTATIVE-RELATED"/>
    <property type="match status" value="1"/>
</dbReference>
<dbReference type="AlphaFoldDB" id="D5MKR4"/>
<proteinExistence type="inferred from homology"/>
<accession>D5MKR4</accession>
<comment type="subcellular location">
    <subcellularLocation>
        <location evidence="1">Membrane</location>
    </subcellularLocation>
</comment>
<evidence type="ECO:0000259" key="21">
    <source>
        <dbReference type="Pfam" id="PF00912"/>
    </source>
</evidence>
<dbReference type="SUPFAM" id="SSF53955">
    <property type="entry name" value="Lysozyme-like"/>
    <property type="match status" value="1"/>
</dbReference>
<evidence type="ECO:0000256" key="15">
    <source>
        <dbReference type="ARBA" id="ARBA00023316"/>
    </source>
</evidence>
<comment type="catalytic activity">
    <reaction evidence="16">
        <text>Preferential cleavage: (Ac)2-L-Lys-D-Ala-|-D-Ala. Also transpeptidation of peptidyl-alanyl moieties that are N-acyl substituents of D-alanine.</text>
        <dbReference type="EC" id="3.4.16.4"/>
    </reaction>
</comment>
<dbReference type="GO" id="GO:0009002">
    <property type="term" value="F:serine-type D-Ala-D-Ala carboxypeptidase activity"/>
    <property type="evidence" value="ECO:0007669"/>
    <property type="project" value="UniProtKB-EC"/>
</dbReference>
<dbReference type="Gene3D" id="3.40.710.10">
    <property type="entry name" value="DD-peptidase/beta-lactamase superfamily"/>
    <property type="match status" value="1"/>
</dbReference>
<dbReference type="SUPFAM" id="SSF56601">
    <property type="entry name" value="beta-lactamase/transpeptidase-like"/>
    <property type="match status" value="1"/>
</dbReference>
<dbReference type="GO" id="GO:0016020">
    <property type="term" value="C:membrane"/>
    <property type="evidence" value="ECO:0007669"/>
    <property type="project" value="UniProtKB-SubCell"/>
</dbReference>
<keyword evidence="19" id="KW-0732">Signal</keyword>
<evidence type="ECO:0000313" key="22">
    <source>
        <dbReference type="EMBL" id="CBE67711.1"/>
    </source>
</evidence>
<evidence type="ECO:0000256" key="6">
    <source>
        <dbReference type="ARBA" id="ARBA00022676"/>
    </source>
</evidence>
<dbReference type="InterPro" id="IPR001460">
    <property type="entry name" value="PCN-bd_Tpept"/>
</dbReference>
<comment type="catalytic activity">
    <reaction evidence="17">
        <text>[GlcNAc-(1-&gt;4)-Mur2Ac(oyl-L-Ala-gamma-D-Glu-L-Lys-D-Ala-D-Ala)](n)-di-trans,octa-cis-undecaprenyl diphosphate + beta-D-GlcNAc-(1-&gt;4)-Mur2Ac(oyl-L-Ala-gamma-D-Glu-L-Lys-D-Ala-D-Ala)-di-trans,octa-cis-undecaprenyl diphosphate = [GlcNAc-(1-&gt;4)-Mur2Ac(oyl-L-Ala-gamma-D-Glu-L-Lys-D-Ala-D-Ala)](n+1)-di-trans,octa-cis-undecaprenyl diphosphate + di-trans,octa-cis-undecaprenyl diphosphate + H(+)</text>
        <dbReference type="Rhea" id="RHEA:23708"/>
        <dbReference type="Rhea" id="RHEA-COMP:9602"/>
        <dbReference type="Rhea" id="RHEA-COMP:9603"/>
        <dbReference type="ChEBI" id="CHEBI:15378"/>
        <dbReference type="ChEBI" id="CHEBI:58405"/>
        <dbReference type="ChEBI" id="CHEBI:60033"/>
        <dbReference type="ChEBI" id="CHEBI:78435"/>
        <dbReference type="EC" id="2.4.99.28"/>
    </reaction>
</comment>
<dbReference type="InterPro" id="IPR023346">
    <property type="entry name" value="Lysozyme-like_dom_sf"/>
</dbReference>
<keyword evidence="14" id="KW-0511">Multifunctional enzyme</keyword>
<keyword evidence="8" id="KW-0812">Transmembrane</keyword>
<dbReference type="HOGENOM" id="CLU_006354_2_7_0"/>
<feature type="domain" description="Glycosyl transferase family 51" evidence="21">
    <location>
        <begin position="61"/>
        <end position="232"/>
    </location>
</feature>
<sequence>MSYARATWRAIVVALLISVTLGATAWGTPPAREEDLPNLSQLAIFQPGEPSLLYDDEERVFGSIVPEYRIFVPLSRIPLKLRQAIIAAEDARFYEHGALDLQGIARAAVRNLMSASVKEGGSTITQQLAKTLFLSHERTIGRKVKELQLAGELEQRYTKDQILEMYLNAIYFGHGAYGVEAAARIYFSKSVTGLTLSEAALLAGLVRAPGRYSPLIDVKRAKARRQYVLNRMVATGALKQPQARRANLTPVSVNPMFRSKGMAPWFIDYVRAQLDERLGQTLVRQGGLKIYTTLNAGMQRAAVKAISRGIGAIAQRRKEQTAGATATPEGALIALDARSGEIKALVGGSDYSHSQFNRAVQARRQPGSAFKPFVYAAAFERGLTAATISDDAPISFEIGAGRRSDTWAPENVDRKYRGPVTLRQALEESINVPTVRLIAAIGVDPVIDLARRLGITSELRREYAMALGVSEVSLLELTSAYQAFANRGTLAPPFAIRRVVGPGEIVIEEQFPQPQQVMSEEVAFVLTSVLEGAVERGTGKAARRIGRPVAAKTGTTQAAEDLWFIGYTPSVVAGVWLGYDQRRSIGSHETAGKVAAPIWVDFVKQSLGDSPVEPFLPPEGVVRVLINRKTGQPTSSADPDAFEEYVIRGQEDLPPPALALPTANGSSLRPSDNAVLPPLPGQ</sequence>
<comment type="similarity">
    <text evidence="3">In the N-terminal section; belongs to the glycosyltransferase 51 family.</text>
</comment>